<dbReference type="STRING" id="54915.ADS79_29115"/>
<reference evidence="3" key="1">
    <citation type="submission" date="2015-07" db="EMBL/GenBank/DDBJ databases">
        <title>Genome sequencing project for genomic taxonomy and phylogenomics of Bacillus-like bacteria.</title>
        <authorList>
            <person name="Liu B."/>
            <person name="Wang J."/>
            <person name="Zhu Y."/>
            <person name="Liu G."/>
            <person name="Chen Q."/>
            <person name="Chen Z."/>
            <person name="Lan J."/>
            <person name="Che J."/>
            <person name="Ge C."/>
            <person name="Shi H."/>
            <person name="Pan Z."/>
            <person name="Liu X."/>
        </authorList>
    </citation>
    <scope>NUCLEOTIDE SEQUENCE [LARGE SCALE GENOMIC DNA]</scope>
    <source>
        <strain evidence="3">DSM 9887</strain>
    </source>
</reference>
<gene>
    <name evidence="2" type="ORF">ADS79_29115</name>
    <name evidence="1" type="ORF">BRE01_24510</name>
</gene>
<dbReference type="SUPFAM" id="SSF53649">
    <property type="entry name" value="Alkaline phosphatase-like"/>
    <property type="match status" value="1"/>
</dbReference>
<dbReference type="Proteomes" id="UP000036834">
    <property type="component" value="Unassembled WGS sequence"/>
</dbReference>
<dbReference type="InterPro" id="IPR017850">
    <property type="entry name" value="Alkaline_phosphatase_core_sf"/>
</dbReference>
<evidence type="ECO:0000313" key="3">
    <source>
        <dbReference type="Proteomes" id="UP000036834"/>
    </source>
</evidence>
<evidence type="ECO:0000313" key="4">
    <source>
        <dbReference type="Proteomes" id="UP000319578"/>
    </source>
</evidence>
<dbReference type="GO" id="GO:0016787">
    <property type="term" value="F:hydrolase activity"/>
    <property type="evidence" value="ECO:0007669"/>
    <property type="project" value="UniProtKB-ARBA"/>
</dbReference>
<dbReference type="Gene3D" id="3.40.720.10">
    <property type="entry name" value="Alkaline Phosphatase, subunit A"/>
    <property type="match status" value="1"/>
</dbReference>
<organism evidence="2 3">
    <name type="scientific">Brevibacillus reuszeri</name>
    <dbReference type="NCBI Taxonomy" id="54915"/>
    <lineage>
        <taxon>Bacteria</taxon>
        <taxon>Bacillati</taxon>
        <taxon>Bacillota</taxon>
        <taxon>Bacilli</taxon>
        <taxon>Bacillales</taxon>
        <taxon>Paenibacillaceae</taxon>
        <taxon>Brevibacillus</taxon>
    </lineage>
</organism>
<dbReference type="PANTHER" id="PTHR10151">
    <property type="entry name" value="ECTONUCLEOTIDE PYROPHOSPHATASE/PHOSPHODIESTERASE"/>
    <property type="match status" value="1"/>
</dbReference>
<dbReference type="RefSeq" id="WP_049741937.1">
    <property type="nucleotide sequence ID" value="NZ_BJON01000009.1"/>
</dbReference>
<evidence type="ECO:0000313" key="2">
    <source>
        <dbReference type="EMBL" id="KNB69900.1"/>
    </source>
</evidence>
<dbReference type="Proteomes" id="UP000319578">
    <property type="component" value="Unassembled WGS sequence"/>
</dbReference>
<keyword evidence="4" id="KW-1185">Reference proteome</keyword>
<reference evidence="2" key="2">
    <citation type="submission" date="2015-07" db="EMBL/GenBank/DDBJ databases">
        <title>MeaNS - Measles Nucleotide Surveillance Program.</title>
        <authorList>
            <person name="Tran T."/>
            <person name="Druce J."/>
        </authorList>
    </citation>
    <scope>NUCLEOTIDE SEQUENCE</scope>
    <source>
        <strain evidence="2">DSM 9887</strain>
    </source>
</reference>
<evidence type="ECO:0000313" key="1">
    <source>
        <dbReference type="EMBL" id="GED68749.1"/>
    </source>
</evidence>
<dbReference type="PATRIC" id="fig|54915.3.peg.5036"/>
<name>A0A0K9YP01_9BACL</name>
<accession>A0A0K9YP01</accession>
<dbReference type="InterPro" id="IPR002591">
    <property type="entry name" value="Phosphodiest/P_Trfase"/>
</dbReference>
<protein>
    <submittedName>
        <fullName evidence="2">AP protein</fullName>
    </submittedName>
</protein>
<dbReference type="EMBL" id="BJON01000009">
    <property type="protein sequence ID" value="GED68749.1"/>
    <property type="molecule type" value="Genomic_DNA"/>
</dbReference>
<dbReference type="Pfam" id="PF01663">
    <property type="entry name" value="Phosphodiest"/>
    <property type="match status" value="1"/>
</dbReference>
<proteinExistence type="predicted"/>
<reference evidence="1 4" key="3">
    <citation type="submission" date="2019-06" db="EMBL/GenBank/DDBJ databases">
        <title>Whole genome shotgun sequence of Brevibacillus reuszeri NBRC 15719.</title>
        <authorList>
            <person name="Hosoyama A."/>
            <person name="Uohara A."/>
            <person name="Ohji S."/>
            <person name="Ichikawa N."/>
        </authorList>
    </citation>
    <scope>NUCLEOTIDE SEQUENCE [LARGE SCALE GENOMIC DNA]</scope>
    <source>
        <strain evidence="1 4">NBRC 15719</strain>
    </source>
</reference>
<dbReference type="AlphaFoldDB" id="A0A0K9YP01"/>
<dbReference type="EMBL" id="LGIQ01000011">
    <property type="protein sequence ID" value="KNB69900.1"/>
    <property type="molecule type" value="Genomic_DNA"/>
</dbReference>
<dbReference type="OrthoDB" id="9779418at2"/>
<dbReference type="PANTHER" id="PTHR10151:SF120">
    <property type="entry name" value="BIS(5'-ADENOSYL)-TRIPHOSPHATASE"/>
    <property type="match status" value="1"/>
</dbReference>
<comment type="caution">
    <text evidence="2">The sequence shown here is derived from an EMBL/GenBank/DDBJ whole genome shotgun (WGS) entry which is preliminary data.</text>
</comment>
<sequence length="384" mass="43799">MNVLISLDGLSHKLFAQRASQFVRNGYSYCKKMITTFPSVTFSAHATVITGNHPDKHSVFDNVVSHAQTLERIELYGDHDSLCNETLHKQTIFYSLAKHGLTSCCIHWPLTTGNSYIQHLVTESSSKKKLQESVSVDEIDKEALRETIQAIESQTYDFIATRLIGYDALSHQHGKESVEATEYLDRLFAHINQVEMSLKKSKQPYNLLLFSDHGQSDIEAFFYPNEILAQSRWREQASAKQIRFVADGSGALLFYSSLDSQQNKEVMEYFRELPEVNQFYERTGETASVYQPVGILDLNHRVCGEDIAFPEQPKYTEMKSLHGYHPSQVDEMNGFMVCLGDQLENGKIIEESRLEHIVPTIAQLFQISHPCDGTKINDVIREYK</sequence>